<keyword evidence="2" id="KW-0238">DNA-binding</keyword>
<dbReference type="OrthoDB" id="1644269at2"/>
<dbReference type="Proteomes" id="UP000190188">
    <property type="component" value="Unassembled WGS sequence"/>
</dbReference>
<dbReference type="SMART" id="SM00347">
    <property type="entry name" value="HTH_MARR"/>
    <property type="match status" value="1"/>
</dbReference>
<dbReference type="GO" id="GO:0006950">
    <property type="term" value="P:response to stress"/>
    <property type="evidence" value="ECO:0007669"/>
    <property type="project" value="TreeGrafter"/>
</dbReference>
<dbReference type="GO" id="GO:0003677">
    <property type="term" value="F:DNA binding"/>
    <property type="evidence" value="ECO:0007669"/>
    <property type="project" value="UniProtKB-KW"/>
</dbReference>
<keyword evidence="3" id="KW-0804">Transcription</keyword>
<dbReference type="InterPro" id="IPR036388">
    <property type="entry name" value="WH-like_DNA-bd_sf"/>
</dbReference>
<evidence type="ECO:0000256" key="3">
    <source>
        <dbReference type="ARBA" id="ARBA00023163"/>
    </source>
</evidence>
<dbReference type="PROSITE" id="PS01117">
    <property type="entry name" value="HTH_MARR_1"/>
    <property type="match status" value="1"/>
</dbReference>
<dbReference type="InterPro" id="IPR023187">
    <property type="entry name" value="Tscrpt_reg_MarR-type_CS"/>
</dbReference>
<dbReference type="PANTHER" id="PTHR33164">
    <property type="entry name" value="TRANSCRIPTIONAL REGULATOR, MARR FAMILY"/>
    <property type="match status" value="1"/>
</dbReference>
<dbReference type="Gene3D" id="1.10.10.10">
    <property type="entry name" value="Winged helix-like DNA-binding domain superfamily/Winged helix DNA-binding domain"/>
    <property type="match status" value="1"/>
</dbReference>
<dbReference type="PROSITE" id="PS50995">
    <property type="entry name" value="HTH_MARR_2"/>
    <property type="match status" value="1"/>
</dbReference>
<dbReference type="PANTHER" id="PTHR33164:SF43">
    <property type="entry name" value="HTH-TYPE TRANSCRIPTIONAL REPRESSOR YETL"/>
    <property type="match status" value="1"/>
</dbReference>
<feature type="domain" description="HTH marR-type" evidence="4">
    <location>
        <begin position="3"/>
        <end position="142"/>
    </location>
</feature>
<dbReference type="RefSeq" id="WP_078498060.1">
    <property type="nucleotide sequence ID" value="NZ_MSZX01000003.1"/>
</dbReference>
<evidence type="ECO:0000259" key="4">
    <source>
        <dbReference type="PROSITE" id="PS50995"/>
    </source>
</evidence>
<dbReference type="InterPro" id="IPR036390">
    <property type="entry name" value="WH_DNA-bd_sf"/>
</dbReference>
<name>A0A1T2XGP3_9BACL</name>
<gene>
    <name evidence="5" type="ORF">BVG16_08125</name>
</gene>
<keyword evidence="1" id="KW-0805">Transcription regulation</keyword>
<sequence>MDNYRELFLMQQVYATLFSLTNKIQGKGDSYMDHLTSRQFMAMMAVAHLSEEETSLNNVARKLGSTKQSVKQMVIILENKGYVKVVSSSKDKRAVNISITDSGKQALLEDSKNGILFLAELFTEFSTEEMETFWGLLKKLYRFDGEQQDGFEEESRLEVTGDQRDTQMKALKEFDKRRSYRGVENSHEEYTAD</sequence>
<evidence type="ECO:0000256" key="2">
    <source>
        <dbReference type="ARBA" id="ARBA00023125"/>
    </source>
</evidence>
<dbReference type="PRINTS" id="PR00598">
    <property type="entry name" value="HTHMARR"/>
</dbReference>
<evidence type="ECO:0000256" key="1">
    <source>
        <dbReference type="ARBA" id="ARBA00023015"/>
    </source>
</evidence>
<dbReference type="EMBL" id="MSZX01000003">
    <property type="protein sequence ID" value="OPA79061.1"/>
    <property type="molecule type" value="Genomic_DNA"/>
</dbReference>
<comment type="caution">
    <text evidence="5">The sequence shown here is derived from an EMBL/GenBank/DDBJ whole genome shotgun (WGS) entry which is preliminary data.</text>
</comment>
<dbReference type="GO" id="GO:0003700">
    <property type="term" value="F:DNA-binding transcription factor activity"/>
    <property type="evidence" value="ECO:0007669"/>
    <property type="project" value="InterPro"/>
</dbReference>
<keyword evidence="6" id="KW-1185">Reference proteome</keyword>
<evidence type="ECO:0000313" key="5">
    <source>
        <dbReference type="EMBL" id="OPA79061.1"/>
    </source>
</evidence>
<dbReference type="InterPro" id="IPR000835">
    <property type="entry name" value="HTH_MarR-typ"/>
</dbReference>
<dbReference type="SUPFAM" id="SSF46785">
    <property type="entry name" value="Winged helix' DNA-binding domain"/>
    <property type="match status" value="1"/>
</dbReference>
<protein>
    <submittedName>
        <fullName evidence="5">MarR family transcriptional regulator</fullName>
    </submittedName>
</protein>
<dbReference type="InterPro" id="IPR039422">
    <property type="entry name" value="MarR/SlyA-like"/>
</dbReference>
<evidence type="ECO:0000313" key="6">
    <source>
        <dbReference type="Proteomes" id="UP000190188"/>
    </source>
</evidence>
<dbReference type="AlphaFoldDB" id="A0A1T2XGP3"/>
<dbReference type="STRING" id="1324314.BVG16_08125"/>
<accession>A0A1T2XGP3</accession>
<proteinExistence type="predicted"/>
<organism evidence="5 6">
    <name type="scientific">Paenibacillus selenitireducens</name>
    <dbReference type="NCBI Taxonomy" id="1324314"/>
    <lineage>
        <taxon>Bacteria</taxon>
        <taxon>Bacillati</taxon>
        <taxon>Bacillota</taxon>
        <taxon>Bacilli</taxon>
        <taxon>Bacillales</taxon>
        <taxon>Paenibacillaceae</taxon>
        <taxon>Paenibacillus</taxon>
    </lineage>
</organism>
<reference evidence="5 6" key="1">
    <citation type="submission" date="2017-01" db="EMBL/GenBank/DDBJ databases">
        <title>Genome analysis of Paenibacillus selenitrireducens ES3-24.</title>
        <authorList>
            <person name="Xu D."/>
            <person name="Yao R."/>
            <person name="Zheng S."/>
        </authorList>
    </citation>
    <scope>NUCLEOTIDE SEQUENCE [LARGE SCALE GENOMIC DNA]</scope>
    <source>
        <strain evidence="5 6">ES3-24</strain>
    </source>
</reference>